<dbReference type="OrthoDB" id="7999834at2"/>
<dbReference type="RefSeq" id="WP_039892172.1">
    <property type="nucleotide sequence ID" value="NZ_CP043538.1"/>
</dbReference>
<evidence type="ECO:0000313" key="1">
    <source>
        <dbReference type="EMBL" id="QGY03315.1"/>
    </source>
</evidence>
<dbReference type="AlphaFoldDB" id="A0A6B9FQR7"/>
<dbReference type="Proteomes" id="UP000012488">
    <property type="component" value="Chromosome"/>
</dbReference>
<protein>
    <submittedName>
        <fullName evidence="1">Uncharacterized protein</fullName>
    </submittedName>
</protein>
<gene>
    <name evidence="1" type="ORF">MMSR116_16545</name>
</gene>
<name>A0A6B9FQR7_9HYPH</name>
<evidence type="ECO:0000313" key="2">
    <source>
        <dbReference type="Proteomes" id="UP000012488"/>
    </source>
</evidence>
<reference evidence="1 2" key="1">
    <citation type="journal article" date="2012" name="Genet. Mol. Biol.">
        <title>Analysis of 16S rRNA and mxaF genes revealing insights into Methylobacterium niche-specific plant association.</title>
        <authorList>
            <person name="Dourado M.N."/>
            <person name="Andreote F.D."/>
            <person name="Dini-Andreote F."/>
            <person name="Conti R."/>
            <person name="Araujo J.M."/>
            <person name="Araujo W.L."/>
        </authorList>
    </citation>
    <scope>NUCLEOTIDE SEQUENCE [LARGE SCALE GENOMIC DNA]</scope>
    <source>
        <strain evidence="1 2">SR1.6/6</strain>
    </source>
</reference>
<reference evidence="1 2" key="2">
    <citation type="journal article" date="2013" name="Genome Announc.">
        <title>Draft Genome Sequence of Methylobacterium mesophilicum Strain SR1.6/6, Isolated from Citrus sinensis.</title>
        <authorList>
            <person name="Marinho Almeida D."/>
            <person name="Dini-Andreote F."/>
            <person name="Camargo Neves A.A."/>
            <person name="Juca Ramos R.T."/>
            <person name="Andreote F.D."/>
            <person name="Carneiro A.R."/>
            <person name="Oliveira de Souza Lima A."/>
            <person name="Caracciolo Gomes de Sa P.H."/>
            <person name="Ribeiro Barbosa M.S."/>
            <person name="Araujo W.L."/>
            <person name="Silva A."/>
        </authorList>
    </citation>
    <scope>NUCLEOTIDE SEQUENCE [LARGE SCALE GENOMIC DNA]</scope>
    <source>
        <strain evidence="1 2">SR1.6/6</strain>
    </source>
</reference>
<accession>A0A6B9FQR7</accession>
<dbReference type="EMBL" id="CP043538">
    <property type="protein sequence ID" value="QGY03315.1"/>
    <property type="molecule type" value="Genomic_DNA"/>
</dbReference>
<sequence>MSGSGRPILPLAALDLAARLLEQEGFVVTARNERGDSLYLRPVSCSWHLRVSNHARTANQRSRRADILTSLVIVGPRSREQVERMVSDAVRNFRASLARKADQASGVGSRK</sequence>
<dbReference type="KEGG" id="mmes:MMSR116_16545"/>
<proteinExistence type="predicted"/>
<organism evidence="1 2">
    <name type="scientific">Methylobacterium mesophilicum SR1.6/6</name>
    <dbReference type="NCBI Taxonomy" id="908290"/>
    <lineage>
        <taxon>Bacteria</taxon>
        <taxon>Pseudomonadati</taxon>
        <taxon>Pseudomonadota</taxon>
        <taxon>Alphaproteobacteria</taxon>
        <taxon>Hyphomicrobiales</taxon>
        <taxon>Methylobacteriaceae</taxon>
        <taxon>Methylobacterium</taxon>
    </lineage>
</organism>